<sequence>MASQQNVSRGGTDKNHKSTIDGGLKMKIMRAKSSDRTSSTEPKQKIFKSKEPNGSETKADSIVSSSGEIRQNEAKSLPSVHRSKTPTMQTKPTMVFTESSNVPTPFSTKNVPVPNLLSIQPVKHQYPYLGHANLNRGADNSQNSSSGFFSDIGPPKESSLSEAMAKNGSGKVVQSSLLMPANRNPALQTKKRQKGEMIDQCVGTSFGTLTEPECLGPCEPGTSVNLDGIVWHETEDGILVVNATWRGKPYIGTLLDSTRHAWAPPRPNGGNEEWDCRTRAGRAKRRSATYGPDVNSPLNSKTRSSTNRVRGRRVGGIPEFENLDSLKRPASPRLDMQKFRDESFLDDSSQMHSLVNPITGLQVEIPNNSRQPVAPCAISPVLLECPESGCKKRYKNAHGLRYHQSRAHKADCFDEDSRQSLESLDVVSSKEPSPPRGVLERNQLSSSVGESIDGVNGINCVSSSTEDTNSQACNKENELPQKDASIDDKCVEIYDKEFVYDATKDQLEIKITARLPNEHCNMALPASTSGSDFEKIKKNLFGDVQPDQSGLSDNNKEVTPKTPTIECNSSSRACPGSPAYSDISDDSVPFANTDFIDKIIKSTESKMPLQELDGNLNLGNGLNAYQPQQQHQGYNISPVIPPIVNPPTSVMPPIINPPVSLNSEQSSNNDKVASTGAPLFGARGNLPCTTSSTFINPYNLVNSGFFLNVNPTTEDHRTLENSNVSSKKEESSDKDSGRQVPKSAQLEVISKEKDSVSNETSLNVHTKDSVLTSSQQQQPHHSLPPKSSDQAKQIAPPSIQQSNDQSSQNNRVSQEDKVKSHTVSSTESGRNFPSNQPGQQQQSFANVQNPYDQVHYRNQSQIATNQSVKEEKTGVNKQEPPPPSINRPLGPPQFVPQSNYLNPNYGYNSPYPQYPSYNAQYYPRYPLTTDQTKSNMGQVMPNSQYNQYNPNFSAPNQMAGYLNPTTSPAQTSTNANAVNSSQRMDPNRMQSAAATNRASTHFHTHHHTHVGLSYPVYTGSYEGQQNTTNPIIAQFSPRQTK</sequence>
<dbReference type="GO" id="GO:0006357">
    <property type="term" value="P:regulation of transcription by RNA polymerase II"/>
    <property type="evidence" value="ECO:0007669"/>
    <property type="project" value="TreeGrafter"/>
</dbReference>
<evidence type="ECO:0000256" key="1">
    <source>
        <dbReference type="SAM" id="MobiDB-lite"/>
    </source>
</evidence>
<feature type="compositionally biased region" description="Low complexity" evidence="1">
    <location>
        <begin position="798"/>
        <end position="812"/>
    </location>
</feature>
<dbReference type="EMBL" id="LR899009">
    <property type="protein sequence ID" value="CAD7078319.1"/>
    <property type="molecule type" value="Genomic_DNA"/>
</dbReference>
<feature type="compositionally biased region" description="Basic and acidic residues" evidence="1">
    <location>
        <begin position="42"/>
        <end position="59"/>
    </location>
</feature>
<protein>
    <recommendedName>
        <fullName evidence="2">C2H2-type domain-containing protein</fullName>
    </recommendedName>
</protein>
<organism evidence="3 4">
    <name type="scientific">Hermetia illucens</name>
    <name type="common">Black soldier fly</name>
    <dbReference type="NCBI Taxonomy" id="343691"/>
    <lineage>
        <taxon>Eukaryota</taxon>
        <taxon>Metazoa</taxon>
        <taxon>Ecdysozoa</taxon>
        <taxon>Arthropoda</taxon>
        <taxon>Hexapoda</taxon>
        <taxon>Insecta</taxon>
        <taxon>Pterygota</taxon>
        <taxon>Neoptera</taxon>
        <taxon>Endopterygota</taxon>
        <taxon>Diptera</taxon>
        <taxon>Brachycera</taxon>
        <taxon>Stratiomyomorpha</taxon>
        <taxon>Stratiomyidae</taxon>
        <taxon>Hermetiinae</taxon>
        <taxon>Hermetia</taxon>
    </lineage>
</organism>
<dbReference type="OrthoDB" id="5863628at2759"/>
<feature type="compositionally biased region" description="Basic and acidic residues" evidence="1">
    <location>
        <begin position="726"/>
        <end position="737"/>
    </location>
</feature>
<feature type="region of interest" description="Disordered" evidence="1">
    <location>
        <begin position="280"/>
        <end position="314"/>
    </location>
</feature>
<dbReference type="InParanoid" id="A0A7R8UD23"/>
<feature type="region of interest" description="Disordered" evidence="1">
    <location>
        <begin position="861"/>
        <end position="904"/>
    </location>
</feature>
<feature type="compositionally biased region" description="Polar residues" evidence="1">
    <location>
        <begin position="138"/>
        <end position="148"/>
    </location>
</feature>
<keyword evidence="4" id="KW-1185">Reference proteome</keyword>
<dbReference type="GO" id="GO:0005634">
    <property type="term" value="C:nucleus"/>
    <property type="evidence" value="ECO:0007669"/>
    <property type="project" value="TreeGrafter"/>
</dbReference>
<dbReference type="AlphaFoldDB" id="A0A7R8UD23"/>
<feature type="compositionally biased region" description="Polar residues" evidence="1">
    <location>
        <begin position="821"/>
        <end position="842"/>
    </location>
</feature>
<evidence type="ECO:0000313" key="4">
    <source>
        <dbReference type="Proteomes" id="UP000594454"/>
    </source>
</evidence>
<feature type="region of interest" description="Disordered" evidence="1">
    <location>
        <begin position="138"/>
        <end position="167"/>
    </location>
</feature>
<name>A0A7R8UD23_HERIL</name>
<feature type="region of interest" description="Disordered" evidence="1">
    <location>
        <begin position="661"/>
        <end position="683"/>
    </location>
</feature>
<feature type="domain" description="C2H2-type" evidence="2">
    <location>
        <begin position="385"/>
        <end position="408"/>
    </location>
</feature>
<gene>
    <name evidence="3" type="ORF">HERILL_LOCUS1592</name>
</gene>
<feature type="compositionally biased region" description="Polar residues" evidence="1">
    <location>
        <begin position="561"/>
        <end position="572"/>
    </location>
</feature>
<reference evidence="3 4" key="1">
    <citation type="submission" date="2020-11" db="EMBL/GenBank/DDBJ databases">
        <authorList>
            <person name="Wallbank WR R."/>
            <person name="Pardo Diaz C."/>
            <person name="Kozak K."/>
            <person name="Martin S."/>
            <person name="Jiggins C."/>
            <person name="Moest M."/>
            <person name="Warren A I."/>
            <person name="Generalovic N T."/>
            <person name="Byers J.R.P. K."/>
            <person name="Montejo-Kovacevich G."/>
            <person name="Yen C E."/>
        </authorList>
    </citation>
    <scope>NUCLEOTIDE SEQUENCE [LARGE SCALE GENOMIC DNA]</scope>
</reference>
<feature type="compositionally biased region" description="Low complexity" evidence="1">
    <location>
        <begin position="773"/>
        <end position="788"/>
    </location>
</feature>
<dbReference type="PROSITE" id="PS00028">
    <property type="entry name" value="ZINC_FINGER_C2H2_1"/>
    <property type="match status" value="1"/>
</dbReference>
<feature type="compositionally biased region" description="Pro residues" evidence="1">
    <location>
        <begin position="879"/>
        <end position="894"/>
    </location>
</feature>
<dbReference type="Proteomes" id="UP000594454">
    <property type="component" value="Chromosome 1"/>
</dbReference>
<dbReference type="PANTHER" id="PTHR21564">
    <property type="entry name" value="BRAKELESS PROTEIN"/>
    <property type="match status" value="1"/>
</dbReference>
<proteinExistence type="predicted"/>
<dbReference type="InterPro" id="IPR040010">
    <property type="entry name" value="ZN608/ZN609"/>
</dbReference>
<feature type="compositionally biased region" description="Polar residues" evidence="1">
    <location>
        <begin position="60"/>
        <end position="69"/>
    </location>
</feature>
<feature type="compositionally biased region" description="Polar residues" evidence="1">
    <location>
        <begin position="757"/>
        <end position="772"/>
    </location>
</feature>
<dbReference type="InterPro" id="IPR013087">
    <property type="entry name" value="Znf_C2H2_type"/>
</dbReference>
<feature type="region of interest" description="Disordered" evidence="1">
    <location>
        <begin position="1"/>
        <end position="86"/>
    </location>
</feature>
<feature type="region of interest" description="Disordered" evidence="1">
    <location>
        <begin position="544"/>
        <end position="585"/>
    </location>
</feature>
<feature type="compositionally biased region" description="Polar residues" evidence="1">
    <location>
        <begin position="296"/>
        <end position="308"/>
    </location>
</feature>
<accession>A0A7R8UD23</accession>
<feature type="region of interest" description="Disordered" evidence="1">
    <location>
        <begin position="423"/>
        <end position="448"/>
    </location>
</feature>
<evidence type="ECO:0000259" key="2">
    <source>
        <dbReference type="PROSITE" id="PS00028"/>
    </source>
</evidence>
<feature type="compositionally biased region" description="Polar residues" evidence="1">
    <location>
        <begin position="661"/>
        <end position="672"/>
    </location>
</feature>
<evidence type="ECO:0000313" key="3">
    <source>
        <dbReference type="EMBL" id="CAD7078319.1"/>
    </source>
</evidence>
<dbReference type="PANTHER" id="PTHR21564:SF5">
    <property type="entry name" value="SCRIBBLER, ISOFORM J"/>
    <property type="match status" value="1"/>
</dbReference>
<feature type="region of interest" description="Disordered" evidence="1">
    <location>
        <begin position="715"/>
        <end position="842"/>
    </location>
</feature>